<evidence type="ECO:0000313" key="2">
    <source>
        <dbReference type="EMBL" id="EIC20333.1"/>
    </source>
</evidence>
<sequence length="103" mass="11536">MKFSDLTSRLTDPTSPASPAASPIERVETLYRELVEHYGDGDQRELRAAAKLLLVALAQFRVHGGPDWMHLLDDYVALIKTDPAHFERLLQSNRSDPHDGILA</sequence>
<dbReference type="eggNOG" id="ENOG5033024">
    <property type="taxonomic scope" value="Bacteria"/>
</dbReference>
<organism evidence="2 3">
    <name type="scientific">Thiorhodovibrio frisius</name>
    <dbReference type="NCBI Taxonomy" id="631362"/>
    <lineage>
        <taxon>Bacteria</taxon>
        <taxon>Pseudomonadati</taxon>
        <taxon>Pseudomonadota</taxon>
        <taxon>Gammaproteobacteria</taxon>
        <taxon>Chromatiales</taxon>
        <taxon>Chromatiaceae</taxon>
        <taxon>Thiorhodovibrio</taxon>
    </lineage>
</organism>
<dbReference type="RefSeq" id="WP_009150736.1">
    <property type="nucleotide sequence ID" value="NZ_CP121471.1"/>
</dbReference>
<gene>
    <name evidence="2" type="ORF">Thi970DRAFT_03959</name>
</gene>
<proteinExistence type="predicted"/>
<feature type="compositionally biased region" description="Polar residues" evidence="1">
    <location>
        <begin position="1"/>
        <end position="14"/>
    </location>
</feature>
<reference evidence="2 3" key="2">
    <citation type="submission" date="2011-11" db="EMBL/GenBank/DDBJ databases">
        <authorList>
            <consortium name="US DOE Joint Genome Institute"/>
            <person name="Lucas S."/>
            <person name="Han J."/>
            <person name="Lapidus A."/>
            <person name="Cheng J.-F."/>
            <person name="Goodwin L."/>
            <person name="Pitluck S."/>
            <person name="Peters L."/>
            <person name="Ovchinnikova G."/>
            <person name="Zhang X."/>
            <person name="Detter J.C."/>
            <person name="Han C."/>
            <person name="Tapia R."/>
            <person name="Land M."/>
            <person name="Hauser L."/>
            <person name="Kyrpides N."/>
            <person name="Ivanova N."/>
            <person name="Pagani I."/>
            <person name="Vogl K."/>
            <person name="Liu Z."/>
            <person name="Overmann J."/>
            <person name="Frigaard N.-U."/>
            <person name="Bryant D."/>
            <person name="Woyke T."/>
        </authorList>
    </citation>
    <scope>NUCLEOTIDE SEQUENCE [LARGE SCALE GENOMIC DNA]</scope>
    <source>
        <strain evidence="2 3">970</strain>
    </source>
</reference>
<protein>
    <submittedName>
        <fullName evidence="2">Uncharacterized protein</fullName>
    </submittedName>
</protein>
<accession>H8Z4S6</accession>
<reference evidence="3" key="1">
    <citation type="submission" date="2011-06" db="EMBL/GenBank/DDBJ databases">
        <authorList>
            <consortium name="US DOE Joint Genome Institute (JGI-PGF)"/>
            <person name="Lucas S."/>
            <person name="Han J."/>
            <person name="Lapidus A."/>
            <person name="Cheng J.-F."/>
            <person name="Goodwin L."/>
            <person name="Pitluck S."/>
            <person name="Peters L."/>
            <person name="Land M.L."/>
            <person name="Hauser L."/>
            <person name="Vogl K."/>
            <person name="Liu Z."/>
            <person name="Overmann J."/>
            <person name="Frigaard N.-U."/>
            <person name="Bryant D.A."/>
            <person name="Woyke T.J."/>
        </authorList>
    </citation>
    <scope>NUCLEOTIDE SEQUENCE [LARGE SCALE GENOMIC DNA]</scope>
    <source>
        <strain evidence="3">970</strain>
    </source>
</reference>
<dbReference type="EMBL" id="JH603170">
    <property type="protein sequence ID" value="EIC20333.1"/>
    <property type="molecule type" value="Genomic_DNA"/>
</dbReference>
<name>H8Z4S6_9GAMM</name>
<evidence type="ECO:0000256" key="1">
    <source>
        <dbReference type="SAM" id="MobiDB-lite"/>
    </source>
</evidence>
<dbReference type="AlphaFoldDB" id="H8Z4S6"/>
<keyword evidence="3" id="KW-1185">Reference proteome</keyword>
<dbReference type="HOGENOM" id="CLU_2262551_0_0_6"/>
<dbReference type="Proteomes" id="UP000002964">
    <property type="component" value="Unassembled WGS sequence"/>
</dbReference>
<feature type="region of interest" description="Disordered" evidence="1">
    <location>
        <begin position="1"/>
        <end position="23"/>
    </location>
</feature>
<dbReference type="STRING" id="631362.Thi970DRAFT_03959"/>
<evidence type="ECO:0000313" key="3">
    <source>
        <dbReference type="Proteomes" id="UP000002964"/>
    </source>
</evidence>